<dbReference type="Pfam" id="PF13116">
    <property type="entry name" value="YhdP"/>
    <property type="match status" value="1"/>
</dbReference>
<feature type="compositionally biased region" description="Low complexity" evidence="1">
    <location>
        <begin position="1298"/>
        <end position="1323"/>
    </location>
</feature>
<dbReference type="eggNOG" id="COG3164">
    <property type="taxonomic scope" value="Bacteria"/>
</dbReference>
<gene>
    <name evidence="3" type="ORF">C41B8_14690</name>
</gene>
<proteinExistence type="predicted"/>
<keyword evidence="4" id="KW-1185">Reference proteome</keyword>
<accession>A0A084IIG6</accession>
<dbReference type="PANTHER" id="PTHR38690:SF1">
    <property type="entry name" value="PROTEASE"/>
    <property type="match status" value="1"/>
</dbReference>
<dbReference type="STRING" id="1304275.C41B8_14690"/>
<dbReference type="PATRIC" id="fig|1304275.5.peg.3002"/>
<feature type="region of interest" description="Disordered" evidence="1">
    <location>
        <begin position="1276"/>
        <end position="1323"/>
    </location>
</feature>
<dbReference type="InterPro" id="IPR025263">
    <property type="entry name" value="YhdP_central"/>
</dbReference>
<comment type="caution">
    <text evidence="3">The sequence shown here is derived from an EMBL/GenBank/DDBJ whole genome shotgun (WGS) entry which is preliminary data.</text>
</comment>
<dbReference type="NCBIfam" id="TIGR02099">
    <property type="entry name" value="YhdP family protein"/>
    <property type="match status" value="1"/>
</dbReference>
<name>A0A084IIG6_SALHC</name>
<evidence type="ECO:0000259" key="2">
    <source>
        <dbReference type="Pfam" id="PF13116"/>
    </source>
</evidence>
<dbReference type="OrthoDB" id="9762238at2"/>
<protein>
    <recommendedName>
        <fullName evidence="2">YhdP central domain-containing protein</fullName>
    </recommendedName>
</protein>
<evidence type="ECO:0000313" key="4">
    <source>
        <dbReference type="Proteomes" id="UP000028302"/>
    </source>
</evidence>
<evidence type="ECO:0000256" key="1">
    <source>
        <dbReference type="SAM" id="MobiDB-lite"/>
    </source>
</evidence>
<evidence type="ECO:0000313" key="3">
    <source>
        <dbReference type="EMBL" id="KEZ76500.1"/>
    </source>
</evidence>
<sequence>MSEKPRARRRRGWIKRSLIIALASVVVLAGLLVGGVRLLDHFAPQYRTALADRIGQRINAQVSVSGLEIGLGWHGPILYLDHPRITRHGAEQPALTANRLGLEFSLTDLLGGSRLPDGIIVDQPQAALVQADGKLRLAHWGTSTGGGMDWSKLAAVRRQIAHVRINDGRLSIVSDRLPSGRMQWSNLNLALDNQDHHRLQASVSADGPAWWPRLTASATVEGSLRHPDTARFSLHGDNIHPLAVARHNQTKIAGRLRGGRVSFAVDGRWQQNRLADTRITLDGEPVARRGDTHPLVPAFHAVFTATSDPEAHRVDIKLARLTGGPKQSGALQAAARFDTRSHALSVTAHQLPGALAMRLARLAEPKLADTAVDGSIDTLDMHWQPDQPLAATVGFHGLTVNDPRIAFGPITGRYHQQGTRHTLRFDGAGGQLRARRYIDGAVDITDLGGRVSWQPADNGGWSIDLDKLRLASRKAHVSTSGHVRLPAKGAPVVDVSADVVAPHVARLLAHIPQAKDLPNPRLRDWLPKSILSGSLDQGHVTVKGPMNRFPFAEAKNGDGFHMTLKGHAVDVRYKPEWPKVTDAKGTLSLDGDTLALDLDGAKMLGVPIDSAKAHVDDVREPVMHLTGQANGAPADKLLSFLSESPLRKKFGKLADALDVSGPADLGVTLRIPLKPGLGHVEVKGTVDAKGATLRQHTLPGPITGIRGRLAFSDHGVKAAGLTGTLMGVPISADITAAKDGGERITAHARPSLPANRNALAHYLPDRWLIYGKGQTPITVGFTVKHSGQISPIQVDSELVGMAVRLPAPLTKPASTSAPLTVTIDPDKGHIDAEYDHRLQLTVDLDSQGQPKRIQALMGNRNLTPPDANGLWIGGHAAQVDGLGWFYVVRHVLYGAPADIPGAPDTVTAASTSKKTAASASKLTFLGGDLTIGRLNFGDRYIANPHVRAQPMSNKTGWRVDFEGNDSQGQITWTTPTGQATRIAGNLKRIALHTEPAKPGQKTSAGDDDSTVLWPGLVPTDLPAMKLFVQNFVVDGTSFGQTHVDAQTTPDGWSLDRFELAHGALTGHASAHWQRDQGVNQASAHADFDGHGLSRLLRSFGYVSPVRAKRARIKSDLTVQPNPNGLDLRYLDGNVHLALDNGSLLTVEPGPGRLLGLFNLYVLPRRLRLDFSDVVDKGMAFDKVRADFNIRQGQAYSHNASIRTPSAKISITGRIGLATRDYDEYVTITPKVSSGVAIASAVLGGPIVGAAVFAVQQLLKKPIQHFSSVGYNLKGSWDDPQIVNPRADSAASGDAPKNAAPQPSKPSDSKASSAKPSPDTPGGR</sequence>
<dbReference type="PANTHER" id="PTHR38690">
    <property type="entry name" value="PROTEASE-RELATED"/>
    <property type="match status" value="1"/>
</dbReference>
<dbReference type="EMBL" id="APNK01000028">
    <property type="protein sequence ID" value="KEZ76500.1"/>
    <property type="molecule type" value="Genomic_DNA"/>
</dbReference>
<feature type="domain" description="YhdP central" evidence="2">
    <location>
        <begin position="16"/>
        <end position="1281"/>
    </location>
</feature>
<reference evidence="3 4" key="1">
    <citation type="submission" date="2013-03" db="EMBL/GenBank/DDBJ databases">
        <title>Salinisphaera hydrothermalis C41B8 Genome Sequencing.</title>
        <authorList>
            <person name="Li C."/>
            <person name="Lai Q."/>
            <person name="Shao Z."/>
        </authorList>
    </citation>
    <scope>NUCLEOTIDE SEQUENCE [LARGE SCALE GENOMIC DNA]</scope>
    <source>
        <strain evidence="3 4">C41B8</strain>
    </source>
</reference>
<dbReference type="InterPro" id="IPR011836">
    <property type="entry name" value="YhdP"/>
</dbReference>
<dbReference type="Proteomes" id="UP000028302">
    <property type="component" value="Unassembled WGS sequence"/>
</dbReference>
<dbReference type="RefSeq" id="WP_037339825.1">
    <property type="nucleotide sequence ID" value="NZ_APNK01000028.1"/>
</dbReference>
<organism evidence="3 4">
    <name type="scientific">Salinisphaera hydrothermalis (strain C41B8)</name>
    <dbReference type="NCBI Taxonomy" id="1304275"/>
    <lineage>
        <taxon>Bacteria</taxon>
        <taxon>Pseudomonadati</taxon>
        <taxon>Pseudomonadota</taxon>
        <taxon>Gammaproteobacteria</taxon>
        <taxon>Salinisphaerales</taxon>
        <taxon>Salinisphaeraceae</taxon>
        <taxon>Salinisphaera</taxon>
    </lineage>
</organism>